<dbReference type="InterPro" id="IPR038765">
    <property type="entry name" value="Papain-like_cys_pep_sf"/>
</dbReference>
<evidence type="ECO:0000313" key="3">
    <source>
        <dbReference type="Ensembl" id="ENSPEMP00000023294.2"/>
    </source>
</evidence>
<dbReference type="Ensembl" id="ENSPEMT00000027664.2">
    <property type="protein sequence ID" value="ENSPEMP00000023294.2"/>
    <property type="gene ID" value="ENSPEMG00000020375.2"/>
</dbReference>
<dbReference type="Proteomes" id="UP000694547">
    <property type="component" value="Chromosome 5"/>
</dbReference>
<reference evidence="3" key="2">
    <citation type="submission" date="2025-08" db="UniProtKB">
        <authorList>
            <consortium name="Ensembl"/>
        </authorList>
    </citation>
    <scope>IDENTIFICATION</scope>
</reference>
<dbReference type="GeneTree" id="ENSGT00390000010930"/>
<name>A0A8C8U233_PERMB</name>
<keyword evidence="2" id="KW-0732">Signal</keyword>
<dbReference type="Gene3D" id="3.90.70.10">
    <property type="entry name" value="Cysteine proteinases"/>
    <property type="match status" value="1"/>
</dbReference>
<accession>A0A8C8U233</accession>
<protein>
    <recommendedName>
        <fullName evidence="5">Trophoblast-specific protein alpha-like</fullName>
    </recommendedName>
</protein>
<reference evidence="3 4" key="1">
    <citation type="submission" date="2018-10" db="EMBL/GenBank/DDBJ databases">
        <title>Improved assembly of the deer mouse Peromyscus maniculatus genome.</title>
        <authorList>
            <person name="Lassance J.-M."/>
            <person name="Hoekstra H.E."/>
        </authorList>
    </citation>
    <scope>NUCLEOTIDE SEQUENCE [LARGE SCALE GENOMIC DNA]</scope>
</reference>
<feature type="chain" id="PRO_5034475408" description="Trophoblast-specific protein alpha-like" evidence="2">
    <location>
        <begin position="18"/>
        <end position="142"/>
    </location>
</feature>
<dbReference type="AlphaFoldDB" id="A0A8C8U233"/>
<feature type="region of interest" description="Disordered" evidence="1">
    <location>
        <begin position="111"/>
        <end position="142"/>
    </location>
</feature>
<feature type="signal peptide" evidence="2">
    <location>
        <begin position="1"/>
        <end position="17"/>
    </location>
</feature>
<evidence type="ECO:0000256" key="2">
    <source>
        <dbReference type="SAM" id="SignalP"/>
    </source>
</evidence>
<dbReference type="SUPFAM" id="SSF54001">
    <property type="entry name" value="Cysteine proteinases"/>
    <property type="match status" value="1"/>
</dbReference>
<sequence length="142" mass="16172">MTPTVFLVILCLGVASAAESPNPTLDAEEQEPKIKNEKRGMWEEFMKKVELYNKENGQEDKDDFNIEMNAFDHLTDDEFVKIIDKVLYPMLGEKEKTQTQPVGDVPEFEDLAGSSAVTPVQDQVRWCHTPHPQLPTGKPRRN</sequence>
<organism evidence="3 4">
    <name type="scientific">Peromyscus maniculatus bairdii</name>
    <name type="common">Prairie deer mouse</name>
    <dbReference type="NCBI Taxonomy" id="230844"/>
    <lineage>
        <taxon>Eukaryota</taxon>
        <taxon>Metazoa</taxon>
        <taxon>Chordata</taxon>
        <taxon>Craniata</taxon>
        <taxon>Vertebrata</taxon>
        <taxon>Euteleostomi</taxon>
        <taxon>Mammalia</taxon>
        <taxon>Eutheria</taxon>
        <taxon>Euarchontoglires</taxon>
        <taxon>Glires</taxon>
        <taxon>Rodentia</taxon>
        <taxon>Myomorpha</taxon>
        <taxon>Muroidea</taxon>
        <taxon>Cricetidae</taxon>
        <taxon>Neotominae</taxon>
        <taxon>Peromyscus</taxon>
    </lineage>
</organism>
<proteinExistence type="predicted"/>
<keyword evidence="4" id="KW-1185">Reference proteome</keyword>
<evidence type="ECO:0008006" key="5">
    <source>
        <dbReference type="Google" id="ProtNLM"/>
    </source>
</evidence>
<evidence type="ECO:0000256" key="1">
    <source>
        <dbReference type="SAM" id="MobiDB-lite"/>
    </source>
</evidence>
<reference evidence="3" key="3">
    <citation type="submission" date="2025-09" db="UniProtKB">
        <authorList>
            <consortium name="Ensembl"/>
        </authorList>
    </citation>
    <scope>IDENTIFICATION</scope>
</reference>
<evidence type="ECO:0000313" key="4">
    <source>
        <dbReference type="Proteomes" id="UP000694547"/>
    </source>
</evidence>